<accession>A0AAN9E2G0</accession>
<keyword evidence="1" id="KW-0472">Membrane</keyword>
<dbReference type="EMBL" id="JAYWIO010000008">
    <property type="protein sequence ID" value="KAK7245004.1"/>
    <property type="molecule type" value="Genomic_DNA"/>
</dbReference>
<feature type="transmembrane region" description="Helical" evidence="1">
    <location>
        <begin position="6"/>
        <end position="29"/>
    </location>
</feature>
<sequence length="113" mass="13118">MQLQHALAWMGEAVYIQLSFVWMGWFFILKLDAEAALLNLLAFLFPYLQEIWEVEFPFSADIYTLSFRIHLGRFCRRLGRHIDCTHSKGGICVDSVLIIPAGLKERKRSSILK</sequence>
<dbReference type="Proteomes" id="UP001372338">
    <property type="component" value="Unassembled WGS sequence"/>
</dbReference>
<evidence type="ECO:0000256" key="1">
    <source>
        <dbReference type="SAM" id="Phobius"/>
    </source>
</evidence>
<evidence type="ECO:0000313" key="2">
    <source>
        <dbReference type="EMBL" id="KAK7245004.1"/>
    </source>
</evidence>
<organism evidence="2 3">
    <name type="scientific">Crotalaria pallida</name>
    <name type="common">Smooth rattlebox</name>
    <name type="synonym">Crotalaria striata</name>
    <dbReference type="NCBI Taxonomy" id="3830"/>
    <lineage>
        <taxon>Eukaryota</taxon>
        <taxon>Viridiplantae</taxon>
        <taxon>Streptophyta</taxon>
        <taxon>Embryophyta</taxon>
        <taxon>Tracheophyta</taxon>
        <taxon>Spermatophyta</taxon>
        <taxon>Magnoliopsida</taxon>
        <taxon>eudicotyledons</taxon>
        <taxon>Gunneridae</taxon>
        <taxon>Pentapetalae</taxon>
        <taxon>rosids</taxon>
        <taxon>fabids</taxon>
        <taxon>Fabales</taxon>
        <taxon>Fabaceae</taxon>
        <taxon>Papilionoideae</taxon>
        <taxon>50 kb inversion clade</taxon>
        <taxon>genistoids sensu lato</taxon>
        <taxon>core genistoids</taxon>
        <taxon>Crotalarieae</taxon>
        <taxon>Crotalaria</taxon>
    </lineage>
</organism>
<evidence type="ECO:0000313" key="3">
    <source>
        <dbReference type="Proteomes" id="UP001372338"/>
    </source>
</evidence>
<dbReference type="AlphaFoldDB" id="A0AAN9E2G0"/>
<protein>
    <submittedName>
        <fullName evidence="2">Uncharacterized protein</fullName>
    </submittedName>
</protein>
<comment type="caution">
    <text evidence="2">The sequence shown here is derived from an EMBL/GenBank/DDBJ whole genome shotgun (WGS) entry which is preliminary data.</text>
</comment>
<keyword evidence="1" id="KW-1133">Transmembrane helix</keyword>
<reference evidence="2 3" key="1">
    <citation type="submission" date="2024-01" db="EMBL/GenBank/DDBJ databases">
        <title>The genomes of 5 underutilized Papilionoideae crops provide insights into root nodulation and disease resistanc.</title>
        <authorList>
            <person name="Yuan L."/>
        </authorList>
    </citation>
    <scope>NUCLEOTIDE SEQUENCE [LARGE SCALE GENOMIC DNA]</scope>
    <source>
        <strain evidence="2">ZHUSHIDOU_FW_LH</strain>
        <tissue evidence="2">Leaf</tissue>
    </source>
</reference>
<name>A0AAN9E2G0_CROPI</name>
<keyword evidence="3" id="KW-1185">Reference proteome</keyword>
<gene>
    <name evidence="2" type="ORF">RIF29_39834</name>
</gene>
<keyword evidence="1" id="KW-0812">Transmembrane</keyword>
<proteinExistence type="predicted"/>